<comment type="caution">
    <text evidence="11">The sequence shown here is derived from an EMBL/GenBank/DDBJ whole genome shotgun (WGS) entry which is preliminary data.</text>
</comment>
<feature type="compositionally biased region" description="Low complexity" evidence="6">
    <location>
        <begin position="927"/>
        <end position="936"/>
    </location>
</feature>
<evidence type="ECO:0000259" key="8">
    <source>
        <dbReference type="PROSITE" id="PS50948"/>
    </source>
</evidence>
<evidence type="ECO:0000313" key="11">
    <source>
        <dbReference type="EMBL" id="CAE8629558.1"/>
    </source>
</evidence>
<keyword evidence="2" id="KW-0547">Nucleotide-binding</keyword>
<dbReference type="PROSITE" id="PS50948">
    <property type="entry name" value="PAN"/>
    <property type="match status" value="1"/>
</dbReference>
<dbReference type="Gene3D" id="3.40.50.300">
    <property type="entry name" value="P-loop containing nucleotide triphosphate hydrolases"/>
    <property type="match status" value="2"/>
</dbReference>
<evidence type="ECO:0000256" key="5">
    <source>
        <dbReference type="ARBA" id="ARBA00022840"/>
    </source>
</evidence>
<feature type="domain" description="Helicase ATP-binding" evidence="9">
    <location>
        <begin position="856"/>
        <end position="1057"/>
    </location>
</feature>
<dbReference type="Pfam" id="PF00270">
    <property type="entry name" value="DEAD"/>
    <property type="match status" value="1"/>
</dbReference>
<dbReference type="InterPro" id="IPR011545">
    <property type="entry name" value="DEAD/DEAH_box_helicase_dom"/>
</dbReference>
<dbReference type="Pfam" id="PF07692">
    <property type="entry name" value="Fea1"/>
    <property type="match status" value="1"/>
</dbReference>
<protein>
    <recommendedName>
        <fullName evidence="1">RNA helicase</fullName>
        <ecNumber evidence="1">3.6.4.13</ecNumber>
    </recommendedName>
</protein>
<evidence type="ECO:0000256" key="3">
    <source>
        <dbReference type="ARBA" id="ARBA00022801"/>
    </source>
</evidence>
<gene>
    <name evidence="11" type="ORF">PGLA2088_LOCUS900</name>
</gene>
<keyword evidence="3" id="KW-0378">Hydrolase</keyword>
<evidence type="ECO:0000256" key="1">
    <source>
        <dbReference type="ARBA" id="ARBA00012552"/>
    </source>
</evidence>
<dbReference type="EMBL" id="CAJNNW010000632">
    <property type="protein sequence ID" value="CAE8629558.1"/>
    <property type="molecule type" value="Genomic_DNA"/>
</dbReference>
<feature type="chain" id="PRO_5032853286" description="RNA helicase" evidence="7">
    <location>
        <begin position="20"/>
        <end position="1427"/>
    </location>
</feature>
<evidence type="ECO:0000256" key="4">
    <source>
        <dbReference type="ARBA" id="ARBA00022806"/>
    </source>
</evidence>
<evidence type="ECO:0000256" key="2">
    <source>
        <dbReference type="ARBA" id="ARBA00022741"/>
    </source>
</evidence>
<keyword evidence="5" id="KW-0067">ATP-binding</keyword>
<dbReference type="PROSITE" id="PS51192">
    <property type="entry name" value="HELICASE_ATP_BIND_1"/>
    <property type="match status" value="1"/>
</dbReference>
<dbReference type="GO" id="GO:0005524">
    <property type="term" value="F:ATP binding"/>
    <property type="evidence" value="ECO:0007669"/>
    <property type="project" value="UniProtKB-KW"/>
</dbReference>
<dbReference type="InterPro" id="IPR014001">
    <property type="entry name" value="Helicase_ATP-bd"/>
</dbReference>
<dbReference type="PROSITE" id="PS51194">
    <property type="entry name" value="HELICASE_CTER"/>
    <property type="match status" value="1"/>
</dbReference>
<dbReference type="InterPro" id="IPR003609">
    <property type="entry name" value="Pan_app"/>
</dbReference>
<keyword evidence="4" id="KW-0347">Helicase</keyword>
<dbReference type="SMART" id="SM00490">
    <property type="entry name" value="HELICc"/>
    <property type="match status" value="1"/>
</dbReference>
<dbReference type="InterPro" id="IPR011643">
    <property type="entry name" value="HCR1"/>
</dbReference>
<dbReference type="InterPro" id="IPR001650">
    <property type="entry name" value="Helicase_C-like"/>
</dbReference>
<evidence type="ECO:0000313" key="12">
    <source>
        <dbReference type="Proteomes" id="UP000626109"/>
    </source>
</evidence>
<dbReference type="CDD" id="cd18787">
    <property type="entry name" value="SF2_C_DEAD"/>
    <property type="match status" value="1"/>
</dbReference>
<dbReference type="PANTHER" id="PTHR47958">
    <property type="entry name" value="ATP-DEPENDENT RNA HELICASE DBP3"/>
    <property type="match status" value="1"/>
</dbReference>
<dbReference type="Pfam" id="PF00271">
    <property type="entry name" value="Helicase_C"/>
    <property type="match status" value="1"/>
</dbReference>
<feature type="domain" description="Apple" evidence="8">
    <location>
        <begin position="514"/>
        <end position="579"/>
    </location>
</feature>
<proteinExistence type="predicted"/>
<evidence type="ECO:0000256" key="6">
    <source>
        <dbReference type="SAM" id="MobiDB-lite"/>
    </source>
</evidence>
<dbReference type="EC" id="3.6.4.13" evidence="1"/>
<accession>A0A813GVV7</accession>
<dbReference type="SMART" id="SM00487">
    <property type="entry name" value="DEXDc"/>
    <property type="match status" value="1"/>
</dbReference>
<feature type="region of interest" description="Disordered" evidence="6">
    <location>
        <begin position="1270"/>
        <end position="1309"/>
    </location>
</feature>
<reference evidence="11" key="1">
    <citation type="submission" date="2021-02" db="EMBL/GenBank/DDBJ databases">
        <authorList>
            <person name="Dougan E. K."/>
            <person name="Rhodes N."/>
            <person name="Thang M."/>
            <person name="Chan C."/>
        </authorList>
    </citation>
    <scope>NUCLEOTIDE SEQUENCE</scope>
</reference>
<dbReference type="SUPFAM" id="SSF52540">
    <property type="entry name" value="P-loop containing nucleoside triphosphate hydrolases"/>
    <property type="match status" value="1"/>
</dbReference>
<name>A0A813GVV7_POLGL</name>
<dbReference type="InterPro" id="IPR027417">
    <property type="entry name" value="P-loop_NTPase"/>
</dbReference>
<dbReference type="GO" id="GO:0016787">
    <property type="term" value="F:hydrolase activity"/>
    <property type="evidence" value="ECO:0007669"/>
    <property type="project" value="UniProtKB-KW"/>
</dbReference>
<dbReference type="CDD" id="cd00268">
    <property type="entry name" value="DEADc"/>
    <property type="match status" value="1"/>
</dbReference>
<dbReference type="Proteomes" id="UP000626109">
    <property type="component" value="Unassembled WGS sequence"/>
</dbReference>
<evidence type="ECO:0000259" key="10">
    <source>
        <dbReference type="PROSITE" id="PS51194"/>
    </source>
</evidence>
<keyword evidence="7" id="KW-0732">Signal</keyword>
<sequence length="1427" mass="155537">MAKWCHTLIALASVVPCFGGNPHEPLGQYQPVSNVIELAQIALDVRGITDAAHHHDFTGAKHIYEEGSNSCINATSRRSLKSFVSSATASQHLQGGAYFDSFTNGAGPSGADAIPGPGRLPLQPDFWDEFISSALDGTGRFSNKSETSRMVAVKKGILGVITMYVSHLLETSIALAKENRTGDGDGALHVWDAAWALYYGACGEGCLEHCVTQGWCRFSAWEALKKRDGDHARNRTYQRVEGTILASSTVENYFLEGQRATRAATLDVPALIRVRNNIYRMFSVNAIRATLRYSYAMNRGNGLKYNSLNELLHMQAYTYFLAAAGWIEQSAPGSGQHVLQLLDFQQVTGEVPLSLHCDVKATLHRAYEPLGLDAAKIGQDWAIPETFQCNSLPAHMCALEAIEIMGAGAGAVNGVYHKVPNRQNAEVGRTALTECELCATWQNGQWQVYVTNSHFWRISGTDPLSYYYDGVGHMMGPPRSGDWDYKTEMNGTKPDPVVLPARMFVPITGQEEACRGATSTDNSNSYYELVAASSLEECQDRCLSQPQHCKGFEFSRGRCEIWTRPEGILSSYKLTGFACLRNDLAPVFSPVDGGKDRACRGATSSDNSASYYKVFKGLTLRDCQSECMDEALCKGIEHSPEYGNNGRCEIWTLSHGIGSSAPVAGYTCMSYKVCSLADQVEFSCLRRLKLLGSSHRSLLCGVDQRVIAHVAPALLFASSVYSRFMCPYPTLDFWIWSQSWGRGFLSSAVHNPGNDLLKAVLRAVLVENMTAPKCRQEITRASPTSREQGPLPPFAFLRQAQAMISLLALSSELSAALLVMISMPVRAMPPWLSEGLKRSGVPLRFDKLKPIQKEVLPLALAGKDIIGIAPTGSGKTLAFLVPALVHAAGQAPPRQTSDGPLALVLVPTRELAVQIGAVAEKLLQPSWGSSSASSRDSGGRWGSSSKTEGLSVSVLYGGARRMDQLQALRRQKRTHLIVATTGRLLDFVCDQKAFRLRLCSFFVLDEGDRMLDSGFEEDVARIAAEVRPDRQMLFFSATWPMEVEKVANQLCRRGALACRVSLENLQGQALQGTGGGDAMQLAEESGLALPPRTIKQMVEVLHRQNYGGQSAKLSLLLKHLEAAKLEWPQDQGGGKALVFVRTRNAAEDLGALVAQEFGLQRCGVMHGLRKQEQREAALNAFRNGEVRALIATDVLGRGVDIPGVTHVIIYDFPDDIETYVHRVGRTGRNGQPGTSIAFFEPQHWNPDLARELVDMLRGCDQQVPDELMREAYGGSSGSNWNSGSEIKAEPKRSVPPLDADGGPPLASAEELGEWDAGGERVWGYSANGGVSEQGRLEFRSRGQLRTTWGCWGEWQLVPAEPSAPGAPETSPPFCGETHMAISWSGVTDVLALDSEGLGFELVSRKGRPAHTYRKKTVGSVLLGSALL</sequence>
<evidence type="ECO:0000256" key="7">
    <source>
        <dbReference type="SAM" id="SignalP"/>
    </source>
</evidence>
<feature type="signal peptide" evidence="7">
    <location>
        <begin position="1"/>
        <end position="19"/>
    </location>
</feature>
<organism evidence="11 12">
    <name type="scientific">Polarella glacialis</name>
    <name type="common">Dinoflagellate</name>
    <dbReference type="NCBI Taxonomy" id="89957"/>
    <lineage>
        <taxon>Eukaryota</taxon>
        <taxon>Sar</taxon>
        <taxon>Alveolata</taxon>
        <taxon>Dinophyceae</taxon>
        <taxon>Suessiales</taxon>
        <taxon>Suessiaceae</taxon>
        <taxon>Polarella</taxon>
    </lineage>
</organism>
<dbReference type="GO" id="GO:0003676">
    <property type="term" value="F:nucleic acid binding"/>
    <property type="evidence" value="ECO:0007669"/>
    <property type="project" value="InterPro"/>
</dbReference>
<feature type="domain" description="Helicase C-terminal" evidence="10">
    <location>
        <begin position="1115"/>
        <end position="1271"/>
    </location>
</feature>
<evidence type="ECO:0000259" key="9">
    <source>
        <dbReference type="PROSITE" id="PS51192"/>
    </source>
</evidence>
<dbReference type="InterPro" id="IPR044742">
    <property type="entry name" value="DEAD/DEAH_RhlB"/>
</dbReference>
<dbReference type="GO" id="GO:0003724">
    <property type="term" value="F:RNA helicase activity"/>
    <property type="evidence" value="ECO:0007669"/>
    <property type="project" value="UniProtKB-EC"/>
</dbReference>
<feature type="region of interest" description="Disordered" evidence="6">
    <location>
        <begin position="927"/>
        <end position="947"/>
    </location>
</feature>